<evidence type="ECO:0000313" key="2">
    <source>
        <dbReference type="Proteomes" id="UP001210380"/>
    </source>
</evidence>
<proteinExistence type="predicted"/>
<gene>
    <name evidence="1" type="ORF">OU415_01075</name>
</gene>
<evidence type="ECO:0000313" key="1">
    <source>
        <dbReference type="EMBL" id="MDA3624005.1"/>
    </source>
</evidence>
<comment type="caution">
    <text evidence="1">The sequence shown here is derived from an EMBL/GenBank/DDBJ whole genome shotgun (WGS) entry which is preliminary data.</text>
</comment>
<dbReference type="EMBL" id="JAQGLA010000001">
    <property type="protein sequence ID" value="MDA3624005.1"/>
    <property type="molecule type" value="Genomic_DNA"/>
</dbReference>
<dbReference type="RefSeq" id="WP_270946573.1">
    <property type="nucleotide sequence ID" value="NZ_JAQGLA010000001.1"/>
</dbReference>
<organism evidence="1 2">
    <name type="scientific">Saccharopolyspora oryzae</name>
    <dbReference type="NCBI Taxonomy" id="2997343"/>
    <lineage>
        <taxon>Bacteria</taxon>
        <taxon>Bacillati</taxon>
        <taxon>Actinomycetota</taxon>
        <taxon>Actinomycetes</taxon>
        <taxon>Pseudonocardiales</taxon>
        <taxon>Pseudonocardiaceae</taxon>
        <taxon>Saccharopolyspora</taxon>
    </lineage>
</organism>
<keyword evidence="2" id="KW-1185">Reference proteome</keyword>
<dbReference type="Proteomes" id="UP001210380">
    <property type="component" value="Unassembled WGS sequence"/>
</dbReference>
<evidence type="ECO:0008006" key="3">
    <source>
        <dbReference type="Google" id="ProtNLM"/>
    </source>
</evidence>
<accession>A0ABT4UQK4</accession>
<name>A0ABT4UQK4_9PSEU</name>
<protein>
    <recommendedName>
        <fullName evidence="3">DUF4089 domain-containing protein</fullName>
    </recommendedName>
</protein>
<sequence>MSADPTVVVPALLAAAGLSPSPQEQAQIIAEYPGLQREIAALHAVSEARYEQPALVFQSRP</sequence>
<reference evidence="1 2" key="1">
    <citation type="submission" date="2022-11" db="EMBL/GenBank/DDBJ databases">
        <title>Draft genome sequence of Saccharopolyspora sp. WRP15-2 isolated from rhizosphere soils of wild rice in Thailand.</title>
        <authorList>
            <person name="Duangmal K."/>
            <person name="Kammanee S."/>
            <person name="Muangham S."/>
        </authorList>
    </citation>
    <scope>NUCLEOTIDE SEQUENCE [LARGE SCALE GENOMIC DNA]</scope>
    <source>
        <strain evidence="1 2">WRP15-2</strain>
    </source>
</reference>